<gene>
    <name evidence="2" type="ORF">AUQ48_16665</name>
</gene>
<evidence type="ECO:0000256" key="1">
    <source>
        <dbReference type="SAM" id="MobiDB-lite"/>
    </source>
</evidence>
<proteinExistence type="predicted"/>
<name>A0A2N4SXI8_9MICC</name>
<evidence type="ECO:0000313" key="3">
    <source>
        <dbReference type="Proteomes" id="UP000234632"/>
    </source>
</evidence>
<dbReference type="Proteomes" id="UP000234632">
    <property type="component" value="Unassembled WGS sequence"/>
</dbReference>
<comment type="caution">
    <text evidence="2">The sequence shown here is derived from an EMBL/GenBank/DDBJ whole genome shotgun (WGS) entry which is preliminary data.</text>
</comment>
<protein>
    <submittedName>
        <fullName evidence="2">Uncharacterized protein</fullName>
    </submittedName>
</protein>
<accession>A0A2N4SXI8</accession>
<reference evidence="2 3" key="1">
    <citation type="submission" date="2015-12" db="EMBL/GenBank/DDBJ databases">
        <authorList>
            <person name="Shamseldin A."/>
            <person name="Moawad H."/>
            <person name="Abd El-Rahim W.M."/>
            <person name="Sadowsky M.J."/>
        </authorList>
    </citation>
    <scope>NUCLEOTIDE SEQUENCE [LARGE SCALE GENOMIC DNA]</scope>
    <source>
        <strain evidence="2 3">S43</strain>
    </source>
</reference>
<dbReference type="RefSeq" id="WP_101853364.1">
    <property type="nucleotide sequence ID" value="NZ_LOMZ01000004.1"/>
</dbReference>
<sequence length="222" mass="24254">MSANTFPSAIPAEPPSEQPRQQPKLTAPVTIECLTPAGVAFLTGLEFQKITARSELPTVAGVYAWSTDWDAGNYYNGCAAGVEGLRGRVAQQMSQRDLYRADLTSHTGPKLDNGRYVWWNPLVKFGVEMDLVPFVAPIAPAPSWVDELVSLGCLAPEHAPKTVTDWEAFIFECSRLLTGHRSLLGGNASWSSSSTSQRMTVAAEARLKWLEEQGLLDEGQLF</sequence>
<dbReference type="AlphaFoldDB" id="A0A2N4SXI8"/>
<organism evidence="2 3">
    <name type="scientific">Kocuria flava</name>
    <dbReference type="NCBI Taxonomy" id="446860"/>
    <lineage>
        <taxon>Bacteria</taxon>
        <taxon>Bacillati</taxon>
        <taxon>Actinomycetota</taxon>
        <taxon>Actinomycetes</taxon>
        <taxon>Micrococcales</taxon>
        <taxon>Micrococcaceae</taxon>
        <taxon>Kocuria</taxon>
    </lineage>
</organism>
<feature type="region of interest" description="Disordered" evidence="1">
    <location>
        <begin position="1"/>
        <end position="24"/>
    </location>
</feature>
<dbReference type="EMBL" id="LOMZ01000004">
    <property type="protein sequence ID" value="PLC10691.1"/>
    <property type="molecule type" value="Genomic_DNA"/>
</dbReference>
<evidence type="ECO:0000313" key="2">
    <source>
        <dbReference type="EMBL" id="PLC10691.1"/>
    </source>
</evidence>